<reference evidence="1" key="2">
    <citation type="submission" date="2018-08" db="UniProtKB">
        <authorList>
            <consortium name="EnsemblPlants"/>
        </authorList>
    </citation>
    <scope>IDENTIFICATION</scope>
    <source>
        <strain evidence="1">Yugu1</strain>
    </source>
</reference>
<protein>
    <submittedName>
        <fullName evidence="1">Uncharacterized protein</fullName>
    </submittedName>
</protein>
<dbReference type="Proteomes" id="UP000004995">
    <property type="component" value="Unassembled WGS sequence"/>
</dbReference>
<keyword evidence="2" id="KW-1185">Reference proteome</keyword>
<accession>K3Z147</accession>
<proteinExistence type="predicted"/>
<dbReference type="Gramene" id="KQL29627">
    <property type="protein sequence ID" value="KQL29627"/>
    <property type="gene ID" value="SETIT_020265mg"/>
</dbReference>
<organism evidence="1 2">
    <name type="scientific">Setaria italica</name>
    <name type="common">Foxtail millet</name>
    <name type="synonym">Panicum italicum</name>
    <dbReference type="NCBI Taxonomy" id="4555"/>
    <lineage>
        <taxon>Eukaryota</taxon>
        <taxon>Viridiplantae</taxon>
        <taxon>Streptophyta</taxon>
        <taxon>Embryophyta</taxon>
        <taxon>Tracheophyta</taxon>
        <taxon>Spermatophyta</taxon>
        <taxon>Magnoliopsida</taxon>
        <taxon>Liliopsida</taxon>
        <taxon>Poales</taxon>
        <taxon>Poaceae</taxon>
        <taxon>PACMAD clade</taxon>
        <taxon>Panicoideae</taxon>
        <taxon>Panicodae</taxon>
        <taxon>Paniceae</taxon>
        <taxon>Cenchrinae</taxon>
        <taxon>Setaria</taxon>
    </lineage>
</organism>
<dbReference type="EnsemblPlants" id="KQL29627">
    <property type="protein sequence ID" value="KQL29627"/>
    <property type="gene ID" value="SETIT_020265mg"/>
</dbReference>
<reference evidence="2" key="1">
    <citation type="journal article" date="2012" name="Nat. Biotechnol.">
        <title>Reference genome sequence of the model plant Setaria.</title>
        <authorList>
            <person name="Bennetzen J.L."/>
            <person name="Schmutz J."/>
            <person name="Wang H."/>
            <person name="Percifield R."/>
            <person name="Hawkins J."/>
            <person name="Pontaroli A.C."/>
            <person name="Estep M."/>
            <person name="Feng L."/>
            <person name="Vaughn J.N."/>
            <person name="Grimwood J."/>
            <person name="Jenkins J."/>
            <person name="Barry K."/>
            <person name="Lindquist E."/>
            <person name="Hellsten U."/>
            <person name="Deshpande S."/>
            <person name="Wang X."/>
            <person name="Wu X."/>
            <person name="Mitros T."/>
            <person name="Triplett J."/>
            <person name="Yang X."/>
            <person name="Ye C.Y."/>
            <person name="Mauro-Herrera M."/>
            <person name="Wang L."/>
            <person name="Li P."/>
            <person name="Sharma M."/>
            <person name="Sharma R."/>
            <person name="Ronald P.C."/>
            <person name="Panaud O."/>
            <person name="Kellogg E.A."/>
            <person name="Brutnell T.P."/>
            <person name="Doust A.N."/>
            <person name="Tuskan G.A."/>
            <person name="Rokhsar D."/>
            <person name="Devos K.M."/>
        </authorList>
    </citation>
    <scope>NUCLEOTIDE SEQUENCE [LARGE SCALE GENOMIC DNA]</scope>
    <source>
        <strain evidence="2">cv. Yugu1</strain>
    </source>
</reference>
<evidence type="ECO:0000313" key="2">
    <source>
        <dbReference type="Proteomes" id="UP000004995"/>
    </source>
</evidence>
<sequence length="44" mass="4774">MSRMQSSRGGGGSTLYTLVELHVIHAINLLFAGQRRRCLGVSSL</sequence>
<dbReference type="AlphaFoldDB" id="K3Z147"/>
<dbReference type="HOGENOM" id="CLU_3225518_0_0_1"/>
<dbReference type="EMBL" id="AGNK02000310">
    <property type="status" value="NOT_ANNOTATED_CDS"/>
    <property type="molecule type" value="Genomic_DNA"/>
</dbReference>
<dbReference type="InParanoid" id="K3Z147"/>
<name>K3Z147_SETIT</name>
<evidence type="ECO:0000313" key="1">
    <source>
        <dbReference type="EnsemblPlants" id="KQL29627"/>
    </source>
</evidence>